<protein>
    <submittedName>
        <fullName evidence="2">Branched-chain amino acid transport protein (AzlD)</fullName>
    </submittedName>
</protein>
<keyword evidence="1" id="KW-1133">Transmembrane helix</keyword>
<accession>B6FY98</accession>
<reference evidence="2 3" key="1">
    <citation type="submission" date="2008-09" db="EMBL/GenBank/DDBJ databases">
        <authorList>
            <person name="Fulton L."/>
            <person name="Clifton S."/>
            <person name="Fulton B."/>
            <person name="Xu J."/>
            <person name="Minx P."/>
            <person name="Pepin K.H."/>
            <person name="Johnson M."/>
            <person name="Thiruvilangam P."/>
            <person name="Bhonagiri V."/>
            <person name="Nash W.E."/>
            <person name="Mardis E.R."/>
            <person name="Wilson R.K."/>
        </authorList>
    </citation>
    <scope>NUCLEOTIDE SEQUENCE [LARGE SCALE GENOMIC DNA]</scope>
    <source>
        <strain evidence="2 3">DSM 13275</strain>
    </source>
</reference>
<reference evidence="2 3" key="2">
    <citation type="submission" date="2008-10" db="EMBL/GenBank/DDBJ databases">
        <title>Draft genome sequence of Clostridium hiranonis (DSM 13275).</title>
        <authorList>
            <person name="Sudarsanam P."/>
            <person name="Ley R."/>
            <person name="Guruge J."/>
            <person name="Turnbaugh P.J."/>
            <person name="Mahowald M."/>
            <person name="Liep D."/>
            <person name="Gordon J."/>
        </authorList>
    </citation>
    <scope>NUCLEOTIDE SEQUENCE [LARGE SCALE GENOMIC DNA]</scope>
    <source>
        <strain evidence="2 3">DSM 13275</strain>
    </source>
</reference>
<name>B6FY98_PEPHT</name>
<evidence type="ECO:0000256" key="1">
    <source>
        <dbReference type="SAM" id="Phobius"/>
    </source>
</evidence>
<dbReference type="Proteomes" id="UP000003178">
    <property type="component" value="Unassembled WGS sequence"/>
</dbReference>
<feature type="transmembrane region" description="Helical" evidence="1">
    <location>
        <begin position="64"/>
        <end position="82"/>
    </location>
</feature>
<keyword evidence="1" id="KW-0812">Transmembrane</keyword>
<dbReference type="EMBL" id="ABWP01000033">
    <property type="protein sequence ID" value="EEA85493.1"/>
    <property type="molecule type" value="Genomic_DNA"/>
</dbReference>
<evidence type="ECO:0000313" key="2">
    <source>
        <dbReference type="EMBL" id="EEA85493.1"/>
    </source>
</evidence>
<keyword evidence="3" id="KW-1185">Reference proteome</keyword>
<organism evidence="2 3">
    <name type="scientific">Peptacetobacter hiranonis (strain DSM 13275 / JCM 10541 / KCTC 15199 / TO-931)</name>
    <name type="common">Clostridium hiranonis</name>
    <dbReference type="NCBI Taxonomy" id="500633"/>
    <lineage>
        <taxon>Bacteria</taxon>
        <taxon>Bacillati</taxon>
        <taxon>Bacillota</taxon>
        <taxon>Clostridia</taxon>
        <taxon>Peptostreptococcales</taxon>
        <taxon>Peptostreptococcaceae</taxon>
        <taxon>Peptacetobacter</taxon>
    </lineage>
</organism>
<feature type="transmembrane region" description="Helical" evidence="1">
    <location>
        <begin position="6"/>
        <end position="28"/>
    </location>
</feature>
<proteinExistence type="predicted"/>
<dbReference type="OrthoDB" id="9811308at2"/>
<dbReference type="HOGENOM" id="CLU_157896_0_1_9"/>
<dbReference type="Pfam" id="PF05437">
    <property type="entry name" value="AzlD"/>
    <property type="match status" value="1"/>
</dbReference>
<feature type="transmembrane region" description="Helical" evidence="1">
    <location>
        <begin position="89"/>
        <end position="106"/>
    </location>
</feature>
<dbReference type="RefSeq" id="WP_006439761.1">
    <property type="nucleotide sequence ID" value="NZ_DS995356.1"/>
</dbReference>
<dbReference type="eggNOG" id="COG4392">
    <property type="taxonomic scope" value="Bacteria"/>
</dbReference>
<dbReference type="AlphaFoldDB" id="B6FY98"/>
<keyword evidence="1" id="KW-0472">Membrane</keyword>
<sequence>MSNMSILLVCLGMGAVTYAPRVLPLLLFAGKEMPNWLKEALKFVPVAMLSALIAKDVFFKDDALFMSLSNPKVLAFMILIPVAAKFKSIPISLVVGVGSILLFSTIL</sequence>
<gene>
    <name evidence="2" type="ORF">CLOHIR_00849</name>
</gene>
<dbReference type="InterPro" id="IPR008407">
    <property type="entry name" value="Brnchd-chn_aa_trnsp_AzlD"/>
</dbReference>
<comment type="caution">
    <text evidence="2">The sequence shown here is derived from an EMBL/GenBank/DDBJ whole genome shotgun (WGS) entry which is preliminary data.</text>
</comment>
<evidence type="ECO:0000313" key="3">
    <source>
        <dbReference type="Proteomes" id="UP000003178"/>
    </source>
</evidence>